<dbReference type="SUPFAM" id="SSF51730">
    <property type="entry name" value="FAD-linked oxidoreductase"/>
    <property type="match status" value="1"/>
</dbReference>
<dbReference type="OrthoDB" id="9762913at2"/>
<proteinExistence type="predicted"/>
<dbReference type="GO" id="GO:0010133">
    <property type="term" value="P:L-proline catabolic process to L-glutamate"/>
    <property type="evidence" value="ECO:0007669"/>
    <property type="project" value="InterPro"/>
</dbReference>
<dbReference type="InterPro" id="IPR016163">
    <property type="entry name" value="Ald_DH_C"/>
</dbReference>
<evidence type="ECO:0000256" key="2">
    <source>
        <dbReference type="ARBA" id="ARBA00012884"/>
    </source>
</evidence>
<evidence type="ECO:0000313" key="10">
    <source>
        <dbReference type="Proteomes" id="UP000253426"/>
    </source>
</evidence>
<feature type="domain" description="Proline dehydrogenase" evidence="8">
    <location>
        <begin position="131"/>
        <end position="431"/>
    </location>
</feature>
<dbReference type="CDD" id="cd07125">
    <property type="entry name" value="ALDH_PutA-P5CDH"/>
    <property type="match status" value="1"/>
</dbReference>
<evidence type="ECO:0000259" key="7">
    <source>
        <dbReference type="Pfam" id="PF00171"/>
    </source>
</evidence>
<comment type="catalytic activity">
    <reaction evidence="5">
        <text>L-glutamate 5-semialdehyde + NAD(+) + H2O = L-glutamate + NADH + 2 H(+)</text>
        <dbReference type="Rhea" id="RHEA:30235"/>
        <dbReference type="ChEBI" id="CHEBI:15377"/>
        <dbReference type="ChEBI" id="CHEBI:15378"/>
        <dbReference type="ChEBI" id="CHEBI:29985"/>
        <dbReference type="ChEBI" id="CHEBI:57540"/>
        <dbReference type="ChEBI" id="CHEBI:57945"/>
        <dbReference type="ChEBI" id="CHEBI:58066"/>
        <dbReference type="EC" id="1.2.1.88"/>
    </reaction>
</comment>
<evidence type="ECO:0000256" key="4">
    <source>
        <dbReference type="ARBA" id="ARBA00023027"/>
    </source>
</evidence>
<dbReference type="GO" id="GO:0003842">
    <property type="term" value="F:L-glutamate gamma-semialdehyde dehydrogenase activity"/>
    <property type="evidence" value="ECO:0007669"/>
    <property type="project" value="UniProtKB-EC"/>
</dbReference>
<reference evidence="9 10" key="1">
    <citation type="submission" date="2018-06" db="EMBL/GenBank/DDBJ databases">
        <title>Genomic Encyclopedia of Type Strains, Phase IV (KMG-IV): sequencing the most valuable type-strain genomes for metagenomic binning, comparative biology and taxonomic classification.</title>
        <authorList>
            <person name="Goeker M."/>
        </authorList>
    </citation>
    <scope>NUCLEOTIDE SEQUENCE [LARGE SCALE GENOMIC DNA]</scope>
    <source>
        <strain evidence="9 10">DSM 25532</strain>
    </source>
</reference>
<dbReference type="PROSITE" id="PS00070">
    <property type="entry name" value="ALDEHYDE_DEHYDR_CYS"/>
    <property type="match status" value="1"/>
</dbReference>
<dbReference type="PIRSF" id="PIRSF000197">
    <property type="entry name" value="Bifunct_PutA"/>
    <property type="match status" value="1"/>
</dbReference>
<organism evidence="9 10">
    <name type="scientific">Roseimicrobium gellanilyticum</name>
    <dbReference type="NCBI Taxonomy" id="748857"/>
    <lineage>
        <taxon>Bacteria</taxon>
        <taxon>Pseudomonadati</taxon>
        <taxon>Verrucomicrobiota</taxon>
        <taxon>Verrucomicrobiia</taxon>
        <taxon>Verrucomicrobiales</taxon>
        <taxon>Verrucomicrobiaceae</taxon>
        <taxon>Roseimicrobium</taxon>
    </lineage>
</organism>
<dbReference type="EC" id="1.2.1.88" evidence="2"/>
<dbReference type="EMBL" id="QNRR01000010">
    <property type="protein sequence ID" value="RBP39094.1"/>
    <property type="molecule type" value="Genomic_DNA"/>
</dbReference>
<dbReference type="AlphaFoldDB" id="A0A366HBS4"/>
<feature type="domain" description="Aldehyde dehydrogenase" evidence="7">
    <location>
        <begin position="532"/>
        <end position="975"/>
    </location>
</feature>
<dbReference type="PANTHER" id="PTHR42862:SF1">
    <property type="entry name" value="DELTA-1-PYRROLINE-5-CARBOXYLATE DEHYDROGENASE 2, ISOFORM A-RELATED"/>
    <property type="match status" value="1"/>
</dbReference>
<protein>
    <recommendedName>
        <fullName evidence="2">L-glutamate gamma-semialdehyde dehydrogenase</fullName>
        <ecNumber evidence="2">1.2.1.88</ecNumber>
    </recommendedName>
</protein>
<keyword evidence="10" id="KW-1185">Reference proteome</keyword>
<sequence>MFDQASTIQRALDVARGLQQRATELQTAAERRQQAELDRMLQTSTDKATLVQLTDQAFRAKSSARVVDQFTHILDVQGIPRFFSPLDRAMLRGFQTFGGWLPGVSVPMVKGHMQQETANVILPAEPELLAEHLRQRREQGVRMNVNFLGEAILSEAEAGRRLEQCLEALQAPDTEVLSVKISTLYSQMSPIAREHTITTVCDRLERLYRSAARSTFTRTDGSRVPKFIYLDMEEYRDLSLTCEVFMRTLDRPGLEKVSAGIALQAYVPDSARWQRIINAWARKRTAAGGASVTIRLVKGANMEMERFEAALKDWPQAPFKTKLETDANYKRMLHEGLAPENLPAVRLGIASHNLFDVAYALTLVQESNAFDHVQFEMLEGMANHQRRALFERASNLLLYAPVCRKEHFLSAIGYLIRRLDENTGEENFLRHAFKLSPGSAEWRGLERGFRESFALLPDLNDAPRRTQDRRLPAEVPLVGAFRNEPDTDWSLPHHAEWAQSIVEKWKPLCDGHATEIPLVLDGKELLADRKVRDCVDPSRPGVIVGRYRQASAEDVARAVECAANDPDGWRDLDPTERQTILKRVAQELRQARADLMGAAMANGGKVLTESDPEVSEAVDFAEFYAATARMWMEGVSPHLIAKGKGVVVVVSPWNFPIAIPCGGVVAALAAGNTVILKPASDAVLVAWEFCKCFWRAGVSRQTLQFVPCSGGTEGRALVQHPKVNAVILTGGTETALHMLRENPALPLSAETGGKNVTTVTALSDRDLAIKNVLHSAFSHAGQKCSATSLLLLEAEVYDDPQFKRALVEAAESLTIGSAWDLTPKMGPLIRPPSGDLENALQTLEPGESWALMPQRLEGNPHLWSPGIKWGVQSGSYTHLTEFFGPVLGVMRYEKLHEAIALVNQTGFGLTSGLESLDDREQTEWRAGIRAGNLYINRTTVGAIVLRQPFGGMGKSAFGPGIKAGGPNYVAQFMEFSETLPATPSTPRPDGEMARLLAALQDWDTLNLTENSRLIAAFTSYERAWEMEFGVEHDDFRLPGQDNIRRYLPVRDLRIRLHPDDTSFDLFARVAAARVAGCRITVSSPPHLEWRALTRLQTATEGWAGAIEFVEESNAELARIISEGQTDRVRYASAARIPLEIRRASAEVNVFIADAPVLMEGRAELLWYVQEQSLSFDYHRYGNLGMRSGEARAEPK</sequence>
<dbReference type="Pfam" id="PF01619">
    <property type="entry name" value="Pro_dh"/>
    <property type="match status" value="1"/>
</dbReference>
<evidence type="ECO:0000313" key="9">
    <source>
        <dbReference type="EMBL" id="RBP39094.1"/>
    </source>
</evidence>
<evidence type="ECO:0000256" key="1">
    <source>
        <dbReference type="ARBA" id="ARBA00004786"/>
    </source>
</evidence>
<dbReference type="InterPro" id="IPR016160">
    <property type="entry name" value="Ald_DH_CS_CYS"/>
</dbReference>
<evidence type="ECO:0000256" key="6">
    <source>
        <dbReference type="PIRSR" id="PIRSR000197-1"/>
    </source>
</evidence>
<comment type="pathway">
    <text evidence="1">Amino-acid degradation; L-proline degradation into L-glutamate; L-glutamate from L-proline: step 2/2.</text>
</comment>
<name>A0A366HBS4_9BACT</name>
<dbReference type="Gene3D" id="3.40.309.10">
    <property type="entry name" value="Aldehyde Dehydrogenase, Chain A, domain 2"/>
    <property type="match status" value="1"/>
</dbReference>
<dbReference type="InterPro" id="IPR025703">
    <property type="entry name" value="Bifunct_PutA"/>
</dbReference>
<dbReference type="GO" id="GO:0003700">
    <property type="term" value="F:DNA-binding transcription factor activity"/>
    <property type="evidence" value="ECO:0007669"/>
    <property type="project" value="InterPro"/>
</dbReference>
<dbReference type="Proteomes" id="UP000253426">
    <property type="component" value="Unassembled WGS sequence"/>
</dbReference>
<dbReference type="GO" id="GO:0004657">
    <property type="term" value="F:proline dehydrogenase activity"/>
    <property type="evidence" value="ECO:0007669"/>
    <property type="project" value="InterPro"/>
</dbReference>
<dbReference type="Pfam" id="PF00171">
    <property type="entry name" value="Aldedh"/>
    <property type="match status" value="1"/>
</dbReference>
<dbReference type="Gene3D" id="3.20.20.220">
    <property type="match status" value="1"/>
</dbReference>
<dbReference type="InterPro" id="IPR016162">
    <property type="entry name" value="Ald_DH_N"/>
</dbReference>
<dbReference type="SUPFAM" id="SSF53720">
    <property type="entry name" value="ALDH-like"/>
    <property type="match status" value="1"/>
</dbReference>
<dbReference type="InterPro" id="IPR002872">
    <property type="entry name" value="Proline_DH_dom"/>
</dbReference>
<dbReference type="Gene3D" id="3.40.605.10">
    <property type="entry name" value="Aldehyde Dehydrogenase, Chain A, domain 1"/>
    <property type="match status" value="1"/>
</dbReference>
<dbReference type="RefSeq" id="WP_113960860.1">
    <property type="nucleotide sequence ID" value="NZ_QNRR01000010.1"/>
</dbReference>
<evidence type="ECO:0000256" key="5">
    <source>
        <dbReference type="ARBA" id="ARBA00048142"/>
    </source>
</evidence>
<gene>
    <name evidence="9" type="ORF">DES53_110118</name>
</gene>
<dbReference type="InterPro" id="IPR015590">
    <property type="entry name" value="Aldehyde_DH_dom"/>
</dbReference>
<keyword evidence="4" id="KW-0520">NAD</keyword>
<feature type="active site" evidence="6">
    <location>
        <position position="750"/>
    </location>
</feature>
<dbReference type="InterPro" id="IPR029041">
    <property type="entry name" value="FAD-linked_oxidoreductase-like"/>
</dbReference>
<feature type="active site" evidence="6">
    <location>
        <position position="784"/>
    </location>
</feature>
<dbReference type="GO" id="GO:0009898">
    <property type="term" value="C:cytoplasmic side of plasma membrane"/>
    <property type="evidence" value="ECO:0007669"/>
    <property type="project" value="TreeGrafter"/>
</dbReference>
<keyword evidence="3" id="KW-0560">Oxidoreductase</keyword>
<evidence type="ECO:0000259" key="8">
    <source>
        <dbReference type="Pfam" id="PF01619"/>
    </source>
</evidence>
<comment type="caution">
    <text evidence="9">The sequence shown here is derived from an EMBL/GenBank/DDBJ whole genome shotgun (WGS) entry which is preliminary data.</text>
</comment>
<accession>A0A366HBS4</accession>
<dbReference type="InterPro" id="IPR050485">
    <property type="entry name" value="Proline_metab_enzyme"/>
</dbReference>
<evidence type="ECO:0000256" key="3">
    <source>
        <dbReference type="ARBA" id="ARBA00023002"/>
    </source>
</evidence>
<dbReference type="PANTHER" id="PTHR42862">
    <property type="entry name" value="DELTA-1-PYRROLINE-5-CARBOXYLATE DEHYDROGENASE 1, ISOFORM A-RELATED"/>
    <property type="match status" value="1"/>
</dbReference>
<dbReference type="InterPro" id="IPR016161">
    <property type="entry name" value="Ald_DH/histidinol_DH"/>
</dbReference>